<feature type="domain" description="AMP-dependent synthetase/ligase" evidence="1">
    <location>
        <begin position="111"/>
        <end position="259"/>
    </location>
</feature>
<reference evidence="2 3" key="2">
    <citation type="submission" date="2015-01" db="EMBL/GenBank/DDBJ databases">
        <title>Complete genome sequence of Pyrinomonas methylaliphatogenes type strain K22T.</title>
        <authorList>
            <person name="Lee K.C.Y."/>
            <person name="Power J.F."/>
            <person name="Dunfield P.F."/>
            <person name="Morgan X.C."/>
            <person name="Huttenhower C."/>
            <person name="Stott M.B."/>
        </authorList>
    </citation>
    <scope>NUCLEOTIDE SEQUENCE [LARGE SCALE GENOMIC DNA]</scope>
    <source>
        <strain evidence="2 3">K22</strain>
    </source>
</reference>
<evidence type="ECO:0000313" key="2">
    <source>
        <dbReference type="EMBL" id="CDM64126.1"/>
    </source>
</evidence>
<dbReference type="OrthoDB" id="580775at2"/>
<proteinExistence type="predicted"/>
<dbReference type="InterPro" id="IPR000873">
    <property type="entry name" value="AMP-dep_synth/lig_dom"/>
</dbReference>
<organism evidence="2 3">
    <name type="scientific">Pyrinomonas methylaliphatogenes</name>
    <dbReference type="NCBI Taxonomy" id="454194"/>
    <lineage>
        <taxon>Bacteria</taxon>
        <taxon>Pseudomonadati</taxon>
        <taxon>Acidobacteriota</taxon>
        <taxon>Blastocatellia</taxon>
        <taxon>Blastocatellales</taxon>
        <taxon>Pyrinomonadaceae</taxon>
        <taxon>Pyrinomonas</taxon>
    </lineage>
</organism>
<dbReference type="EC" id="6.2.1.30" evidence="2"/>
<dbReference type="PANTHER" id="PTHR43845">
    <property type="entry name" value="BLR5969 PROTEIN"/>
    <property type="match status" value="1"/>
</dbReference>
<name>A0A0B6WT15_9BACT</name>
<keyword evidence="3" id="KW-1185">Reference proteome</keyword>
<accession>A0A0B6WT15</accession>
<dbReference type="RefSeq" id="WP_157770586.1">
    <property type="nucleotide sequence ID" value="NZ_CBXV010000001.1"/>
</dbReference>
<evidence type="ECO:0000313" key="3">
    <source>
        <dbReference type="Proteomes" id="UP000031518"/>
    </source>
</evidence>
<sequence length="459" mass="52597">MRALSFLTIADNLEALALRAAHPRLAVGALSHLPPSLLGAIQRARFRQTLRFVAEHSPFYREQFSRHRIDIERIEHPQQLGDFYTTGEDLRHYGAEAFLTGRPETAFETTGTTSAIPKRAFFSDEEMDRAGRLAAICLRLLGLERADRVASAFDCSFWVSPAILRATLKHIGCFHIEAGKIEPLEFYERIRSYRPTVIFGEPSWLSRLTDVAEERGTWPIKFLFAGGENIVESARRRIERVWRAPLYLNYGQTEAFGALGIECQAQAGYHRNDLDFFFEIADADADGYGELVYTTLTRRVMPLIRYRAGDITRLIEEPCACGWPTRRIAKIRARSDEMVVCGMGNVGPWVFAELLRDTPLATAEWQAAVEHDGQCDVIELRVETELATPDLERLILARLRERFPDFWKNYEMRLYKLRVRPAARGELRRGRKLKLILDRRPTVVGERSTDQTLFYPMAI</sequence>
<protein>
    <submittedName>
        <fullName evidence="2">Coenzyme F390 synthetase</fullName>
        <ecNumber evidence="2">6.2.1.30</ecNumber>
    </submittedName>
</protein>
<keyword evidence="2" id="KW-0436">Ligase</keyword>
<dbReference type="Pfam" id="PF00501">
    <property type="entry name" value="AMP-binding"/>
    <property type="match status" value="1"/>
</dbReference>
<reference evidence="2 3" key="1">
    <citation type="submission" date="2013-12" db="EMBL/GenBank/DDBJ databases">
        <authorList>
            <person name="Stott M."/>
        </authorList>
    </citation>
    <scope>NUCLEOTIDE SEQUENCE [LARGE SCALE GENOMIC DNA]</scope>
    <source>
        <strain evidence="2 3">K22</strain>
    </source>
</reference>
<evidence type="ECO:0000259" key="1">
    <source>
        <dbReference type="Pfam" id="PF00501"/>
    </source>
</evidence>
<dbReference type="Gene3D" id="3.30.300.30">
    <property type="match status" value="1"/>
</dbReference>
<dbReference type="STRING" id="454194.PYK22_00118"/>
<dbReference type="EMBL" id="CBXV010000001">
    <property type="protein sequence ID" value="CDM64126.1"/>
    <property type="molecule type" value="Genomic_DNA"/>
</dbReference>
<dbReference type="Proteomes" id="UP000031518">
    <property type="component" value="Unassembled WGS sequence"/>
</dbReference>
<dbReference type="SUPFAM" id="SSF56801">
    <property type="entry name" value="Acetyl-CoA synthetase-like"/>
    <property type="match status" value="1"/>
</dbReference>
<dbReference type="Gene3D" id="3.40.50.12780">
    <property type="entry name" value="N-terminal domain of ligase-like"/>
    <property type="match status" value="1"/>
</dbReference>
<dbReference type="GO" id="GO:0047475">
    <property type="term" value="F:phenylacetate-CoA ligase activity"/>
    <property type="evidence" value="ECO:0007669"/>
    <property type="project" value="UniProtKB-EC"/>
</dbReference>
<dbReference type="InterPro" id="IPR042099">
    <property type="entry name" value="ANL_N_sf"/>
</dbReference>
<dbReference type="PANTHER" id="PTHR43845:SF1">
    <property type="entry name" value="BLR5969 PROTEIN"/>
    <property type="match status" value="1"/>
</dbReference>
<gene>
    <name evidence="2" type="ORF">PYK22_00118</name>
</gene>
<dbReference type="InterPro" id="IPR045851">
    <property type="entry name" value="AMP-bd_C_sf"/>
</dbReference>
<dbReference type="AlphaFoldDB" id="A0A0B6WT15"/>